<dbReference type="PANTHER" id="PTHR48029">
    <property type="entry name" value="NUCLEOLAR PROTEIN 8"/>
    <property type="match status" value="1"/>
</dbReference>
<dbReference type="InterPro" id="IPR000504">
    <property type="entry name" value="RRM_dom"/>
</dbReference>
<feature type="domain" description="RRM" evidence="5">
    <location>
        <begin position="442"/>
        <end position="517"/>
    </location>
</feature>
<feature type="compositionally biased region" description="Low complexity" evidence="3">
    <location>
        <begin position="543"/>
        <end position="559"/>
    </location>
</feature>
<dbReference type="AlphaFoldDB" id="A0ABD0UXG7"/>
<dbReference type="GO" id="GO:0003723">
    <property type="term" value="F:RNA binding"/>
    <property type="evidence" value="ECO:0007669"/>
    <property type="project" value="UniProtKB-UniRule"/>
</dbReference>
<reference evidence="6 7" key="1">
    <citation type="journal article" date="2024" name="Plant Biotechnol. J.">
        <title>Dendrobium thyrsiflorum genome and its molecular insights into genes involved in important horticultural traits.</title>
        <authorList>
            <person name="Chen B."/>
            <person name="Wang J.Y."/>
            <person name="Zheng P.J."/>
            <person name="Li K.L."/>
            <person name="Liang Y.M."/>
            <person name="Chen X.F."/>
            <person name="Zhang C."/>
            <person name="Zhao X."/>
            <person name="He X."/>
            <person name="Zhang G.Q."/>
            <person name="Liu Z.J."/>
            <person name="Xu Q."/>
        </authorList>
    </citation>
    <scope>NUCLEOTIDE SEQUENCE [LARGE SCALE GENOMIC DNA]</scope>
    <source>
        <strain evidence="6">GZMU011</strain>
    </source>
</reference>
<evidence type="ECO:0000313" key="7">
    <source>
        <dbReference type="Proteomes" id="UP001552299"/>
    </source>
</evidence>
<dbReference type="Gene3D" id="3.30.70.330">
    <property type="match status" value="1"/>
</dbReference>
<keyword evidence="7" id="KW-1185">Reference proteome</keyword>
<organism evidence="6 7">
    <name type="scientific">Dendrobium thyrsiflorum</name>
    <name type="common">Pinecone-like raceme dendrobium</name>
    <name type="synonym">Orchid</name>
    <dbReference type="NCBI Taxonomy" id="117978"/>
    <lineage>
        <taxon>Eukaryota</taxon>
        <taxon>Viridiplantae</taxon>
        <taxon>Streptophyta</taxon>
        <taxon>Embryophyta</taxon>
        <taxon>Tracheophyta</taxon>
        <taxon>Spermatophyta</taxon>
        <taxon>Magnoliopsida</taxon>
        <taxon>Liliopsida</taxon>
        <taxon>Asparagales</taxon>
        <taxon>Orchidaceae</taxon>
        <taxon>Epidendroideae</taxon>
        <taxon>Malaxideae</taxon>
        <taxon>Dendrobiinae</taxon>
        <taxon>Dendrobium</taxon>
    </lineage>
</organism>
<evidence type="ECO:0000313" key="6">
    <source>
        <dbReference type="EMBL" id="KAL0917385.1"/>
    </source>
</evidence>
<dbReference type="PROSITE" id="PS50102">
    <property type="entry name" value="RRM"/>
    <property type="match status" value="1"/>
</dbReference>
<feature type="compositionally biased region" description="Polar residues" evidence="3">
    <location>
        <begin position="564"/>
        <end position="594"/>
    </location>
</feature>
<gene>
    <name evidence="6" type="ORF">M5K25_012440</name>
</gene>
<evidence type="ECO:0000256" key="2">
    <source>
        <dbReference type="PROSITE-ProRule" id="PRU00176"/>
    </source>
</evidence>
<keyword evidence="4" id="KW-0812">Transmembrane</keyword>
<sequence>MAKALAVARAGFRRLFSISAFTPPPPATVPPPAEPSPNLFVSGKCIPNVEREERDSPFQAVEELGIFLVQPWGELAISTATILIFTSSGSALIHMSSSIKTCTYPNTAFCGDGPKTLMTGADGGGMDDGPDQDLMVPSSRAIVVPGFDAIGEHTGAGHNHNIVIPFGGKSPDIGYFGAYILAFYKDFPTCSWAKHLWFKGNALRYSVFAWLCIAGGLKTAAALSLRNVYISPLCPLCHLDIESVNHLFFECNFSFAVLTKLIPKASALLLRPTATQLFDWTEELNLPERGHSLFKLCICCVIYHVWKERNSRRFGGQSICPVTLYHCIQRSVRAKVLKWKNGDKRCCCFRVLSASSFIIAGVCSILLLTSAILLLWPSNPELSVVRLCLNRFRGTPLPSISIHFAMGLEIKIHNPEFFLRLTIAQFSPTSSTVGSCLDLLPLLVGLSKRTTSEGLREAFSKFGNVVQARVVTDRVSGYSKGFGFVRYGTIEEAAEGIKGMDGKFLDGWVIFAEHAKPRPPPPSQAQSSQPPLNVSSSPPINYTTQTTQSWSSYQSTQASEPLPSHSNHTLQETQTPSNYSYHSAQTLHSPASYNSVPPPPSSFASVQASNYSQDSESQLGYSGPPSTYAPEASQPPNYQQSSHDSAPTFNLPPHYSNPEDLSSQSSSHQHQQTEYESSTSK</sequence>
<feature type="compositionally biased region" description="Polar residues" evidence="3">
    <location>
        <begin position="610"/>
        <end position="620"/>
    </location>
</feature>
<dbReference type="InterPro" id="IPR026960">
    <property type="entry name" value="RVT-Znf"/>
</dbReference>
<dbReference type="SMART" id="SM00360">
    <property type="entry name" value="RRM"/>
    <property type="match status" value="1"/>
</dbReference>
<evidence type="ECO:0000256" key="4">
    <source>
        <dbReference type="SAM" id="Phobius"/>
    </source>
</evidence>
<feature type="compositionally biased region" description="Low complexity" evidence="3">
    <location>
        <begin position="662"/>
        <end position="672"/>
    </location>
</feature>
<dbReference type="Pfam" id="PF00076">
    <property type="entry name" value="RRM_1"/>
    <property type="match status" value="1"/>
</dbReference>
<name>A0ABD0UXG7_DENTH</name>
<comment type="caution">
    <text evidence="6">The sequence shown here is derived from an EMBL/GenBank/DDBJ whole genome shotgun (WGS) entry which is preliminary data.</text>
</comment>
<dbReference type="SUPFAM" id="SSF54928">
    <property type="entry name" value="RNA-binding domain, RBD"/>
    <property type="match status" value="1"/>
</dbReference>
<feature type="transmembrane region" description="Helical" evidence="4">
    <location>
        <begin position="354"/>
        <end position="376"/>
    </location>
</feature>
<evidence type="ECO:0000256" key="3">
    <source>
        <dbReference type="SAM" id="MobiDB-lite"/>
    </source>
</evidence>
<feature type="compositionally biased region" description="Polar residues" evidence="3">
    <location>
        <begin position="532"/>
        <end position="542"/>
    </location>
</feature>
<keyword evidence="1 2" id="KW-0694">RNA-binding</keyword>
<feature type="compositionally biased region" description="Polar residues" evidence="3">
    <location>
        <begin position="634"/>
        <end position="648"/>
    </location>
</feature>
<dbReference type="Proteomes" id="UP001552299">
    <property type="component" value="Unassembled WGS sequence"/>
</dbReference>
<dbReference type="EMBL" id="JANQDX010000010">
    <property type="protein sequence ID" value="KAL0917385.1"/>
    <property type="molecule type" value="Genomic_DNA"/>
</dbReference>
<keyword evidence="4" id="KW-0472">Membrane</keyword>
<dbReference type="PANTHER" id="PTHR48029:SF1">
    <property type="entry name" value="NUCLEOLAR PROTEIN 8"/>
    <property type="match status" value="1"/>
</dbReference>
<protein>
    <recommendedName>
        <fullName evidence="5">RRM domain-containing protein</fullName>
    </recommendedName>
</protein>
<proteinExistence type="predicted"/>
<dbReference type="InterPro" id="IPR035979">
    <property type="entry name" value="RBD_domain_sf"/>
</dbReference>
<evidence type="ECO:0000259" key="5">
    <source>
        <dbReference type="PROSITE" id="PS50102"/>
    </source>
</evidence>
<accession>A0ABD0UXG7</accession>
<keyword evidence="4" id="KW-1133">Transmembrane helix</keyword>
<feature type="region of interest" description="Disordered" evidence="3">
    <location>
        <begin position="515"/>
        <end position="681"/>
    </location>
</feature>
<dbReference type="InterPro" id="IPR012677">
    <property type="entry name" value="Nucleotide-bd_a/b_plait_sf"/>
</dbReference>
<evidence type="ECO:0000256" key="1">
    <source>
        <dbReference type="ARBA" id="ARBA00022884"/>
    </source>
</evidence>
<dbReference type="Pfam" id="PF13966">
    <property type="entry name" value="zf-RVT"/>
    <property type="match status" value="1"/>
</dbReference>